<feature type="compositionally biased region" description="Basic and acidic residues" evidence="1">
    <location>
        <begin position="1589"/>
        <end position="1629"/>
    </location>
</feature>
<organism evidence="2 3">
    <name type="scientific">Alectoria fallacina</name>
    <dbReference type="NCBI Taxonomy" id="1903189"/>
    <lineage>
        <taxon>Eukaryota</taxon>
        <taxon>Fungi</taxon>
        <taxon>Dikarya</taxon>
        <taxon>Ascomycota</taxon>
        <taxon>Pezizomycotina</taxon>
        <taxon>Lecanoromycetes</taxon>
        <taxon>OSLEUM clade</taxon>
        <taxon>Lecanoromycetidae</taxon>
        <taxon>Lecanorales</taxon>
        <taxon>Lecanorineae</taxon>
        <taxon>Parmeliaceae</taxon>
        <taxon>Alectoria</taxon>
    </lineage>
</organism>
<feature type="region of interest" description="Disordered" evidence="1">
    <location>
        <begin position="857"/>
        <end position="891"/>
    </location>
</feature>
<feature type="compositionally biased region" description="Basic residues" evidence="1">
    <location>
        <begin position="701"/>
        <end position="717"/>
    </location>
</feature>
<dbReference type="Gene3D" id="2.170.270.10">
    <property type="entry name" value="SET domain"/>
    <property type="match status" value="1"/>
</dbReference>
<name>A0A8H3FIS6_9LECA</name>
<dbReference type="Proteomes" id="UP000664203">
    <property type="component" value="Unassembled WGS sequence"/>
</dbReference>
<feature type="compositionally biased region" description="Polar residues" evidence="1">
    <location>
        <begin position="1469"/>
        <end position="1482"/>
    </location>
</feature>
<feature type="compositionally biased region" description="Polar residues" evidence="1">
    <location>
        <begin position="674"/>
        <end position="685"/>
    </location>
</feature>
<gene>
    <name evidence="2" type="primary">SET9_1</name>
    <name evidence="2" type="ORF">ALECFALPRED_001868</name>
</gene>
<feature type="compositionally biased region" description="Polar residues" evidence="1">
    <location>
        <begin position="857"/>
        <end position="885"/>
    </location>
</feature>
<evidence type="ECO:0000313" key="2">
    <source>
        <dbReference type="EMBL" id="CAF9921726.1"/>
    </source>
</evidence>
<feature type="region of interest" description="Disordered" evidence="1">
    <location>
        <begin position="634"/>
        <end position="823"/>
    </location>
</feature>
<feature type="compositionally biased region" description="Polar residues" evidence="1">
    <location>
        <begin position="778"/>
        <end position="787"/>
    </location>
</feature>
<evidence type="ECO:0000313" key="3">
    <source>
        <dbReference type="Proteomes" id="UP000664203"/>
    </source>
</evidence>
<feature type="region of interest" description="Disordered" evidence="1">
    <location>
        <begin position="1589"/>
        <end position="1667"/>
    </location>
</feature>
<feature type="region of interest" description="Disordered" evidence="1">
    <location>
        <begin position="1546"/>
        <end position="1570"/>
    </location>
</feature>
<sequence>MSGSSPGTSVSSTPASSVVSIMSEHIGGWPPHPSLPFEIWDMILRMIWDNFHNCKSQDDLTHLWTCVRPVCKQLKAEVEDIFKTQHLPGTSLHFLTDTYYADYDTFSRSRADIWATWERAPLDHVEKYDFSLQLGFAGLAEKEPGRAVFKIQHRSNNPNDPENLYEGTIFRHMREKGGLGPMGEADRFRPSERRRLFGELEGWGPPSYPIPIFEPKSTEGMFVIQVRAGLNDCAVPGLKIDQEKRELSFDWIGLFSRFFRERKAMDQHEGIDGGLVYPWPPAEQCLHFWDSPFRGNPLLEDLDPTLIERAKRDYWQLCDLSHESKKWFKLRDRLRDPVRTWRNDMGRFVGSERLSAGSLRLKRNCDSEVNLDDDGEVNNTRAYEDELRIREEVQSWMGIRLTCDNCRLGNKRCEMKWSFDIDGALSVCSFCFKNKKLCDYQLTRLYDYWLSLPLAKLPLVSTLSTGRAIPSHAARGLSVLSFRPAVERTSVTQGLQTVRQEQYRNRLPRDGQSLYNVAGWDVSRARTVPSRKIGKPAASRRTGEPHYPPGSTSYTPPRVSQQHPLGTNLPNVYLSLSLTHSFPFLAAENCGELNTKTPNKNRMRQAMEIRGLQRFALTLEHCNEGFKTEGIHREINSEEEHLNPQVDDVTGDRNRSSTPNQSHERKQQHDDGQHTNNVNRSSSSPLRYPTHNEREAGPVPNHHKRRGVSKLVHKPKPRRLETPDPQVLNTRGFQRPHPSNISCCTKSDKDRPPSSTPNNNTNFRRNLKVENLHEREWQQTSPNQPSSSRRDARIDGTGQPKRQEADANQSSSGQHEQQEQIPDPYRRIDEEHQFMMIKYPPNDRASPQLNAYVPSTRQNTVYPSPSSWTDSQRSNSTTNTMNVTGPMNARFPHTKDLQRKTYAAMRNIDPRMPLCFPSILALQSGSLVDTKFSFKRPDRAQLEYLITSDLQGNHVQRGKDHLPSANSGDKQGAHEVLNQLIAQPLRTLSLTLRGLVISVKIDQKSHPGLIALETGVTKTDARKMRVWALDRKPVLDFKLISITVPDHKHASAGTIVANAARIAGQPLDGSFMMLKLARAVQQSTYQTQKTVSHIDLTLLGDYNKSCLHLMLSTTCGTGRIVQGQVYFPLTRPQHLSQYIQFTLNRGPSPRDAAPAQVQTSNEWRDCHASLGLGNADTRLVTRGPDNMQVYAIRKIPVGEEVTVNYGKTYIGNGSGECLRGTCEADGRNGWPGSRSSTVPSGSSTPMTMSEQGFEMKGPCCSSKKRTPDLEVVALGPNLIEVLGRRQRNMQINQREATNFSGDTPHWLPSHSVGRSLPIPISPTPTLATLTSPALYPPALTKVICWDRNREIDDDDGADGDWANTIEMSAPVFRKIKYTGYVCDAASVTAQEIPAPCALKKMKQGAKERPPPPPPSSSSSSSSSGLRDCHANRGSAGTNAANIGQLQGNLTGNDGGHRMTYRRTHPKLQRSYNPPTDSSSGETLSIHGQALQPQPIYDHYMRLSVAEAKKPEPAITVDAIRSEHKPLHFRAGPSGSELCRTKLQREGGYSGSAYGPQDPKIQSTNHSSHGKQFEAEELYNDTLETYHESLKKRDTPSKIDVVEDNEQHSTTRKDSEDAKGEKMRLKRSEDITPAMEDMLQISDTAVTSDGSPSLSPTRSSQECGNEGR</sequence>
<feature type="compositionally biased region" description="Polar residues" evidence="1">
    <location>
        <begin position="550"/>
        <end position="566"/>
    </location>
</feature>
<feature type="compositionally biased region" description="Basic and acidic residues" evidence="1">
    <location>
        <begin position="767"/>
        <end position="777"/>
    </location>
</feature>
<feature type="compositionally biased region" description="Polar residues" evidence="1">
    <location>
        <begin position="1640"/>
        <end position="1667"/>
    </location>
</feature>
<feature type="compositionally biased region" description="Polar residues" evidence="1">
    <location>
        <begin position="727"/>
        <end position="745"/>
    </location>
</feature>
<dbReference type="SUPFAM" id="SSF82199">
    <property type="entry name" value="SET domain"/>
    <property type="match status" value="1"/>
</dbReference>
<dbReference type="GO" id="GO:0008168">
    <property type="term" value="F:methyltransferase activity"/>
    <property type="evidence" value="ECO:0007669"/>
    <property type="project" value="UniProtKB-KW"/>
</dbReference>
<dbReference type="EMBL" id="CAJPDR010000148">
    <property type="protein sequence ID" value="CAF9921726.1"/>
    <property type="molecule type" value="Genomic_DNA"/>
</dbReference>
<proteinExistence type="predicted"/>
<feature type="compositionally biased region" description="Basic residues" evidence="1">
    <location>
        <begin position="1458"/>
        <end position="1467"/>
    </location>
</feature>
<reference evidence="2" key="1">
    <citation type="submission" date="2021-03" db="EMBL/GenBank/DDBJ databases">
        <authorList>
            <person name="Tagirdzhanova G."/>
        </authorList>
    </citation>
    <scope>NUCLEOTIDE SEQUENCE</scope>
</reference>
<accession>A0A8H3FIS6</accession>
<keyword evidence="3" id="KW-1185">Reference proteome</keyword>
<feature type="region of interest" description="Disordered" evidence="1">
    <location>
        <begin position="529"/>
        <end position="566"/>
    </location>
</feature>
<feature type="region of interest" description="Disordered" evidence="1">
    <location>
        <begin position="1400"/>
        <end position="1483"/>
    </location>
</feature>
<protein>
    <submittedName>
        <fullName evidence="2">Histone-lysine N-methyltransferase set9</fullName>
    </submittedName>
</protein>
<comment type="caution">
    <text evidence="2">The sequence shown here is derived from an EMBL/GenBank/DDBJ whole genome shotgun (WGS) entry which is preliminary data.</text>
</comment>
<feature type="compositionally biased region" description="Basic and acidic residues" evidence="1">
    <location>
        <begin position="662"/>
        <end position="673"/>
    </location>
</feature>
<evidence type="ECO:0000256" key="1">
    <source>
        <dbReference type="SAM" id="MobiDB-lite"/>
    </source>
</evidence>
<feature type="compositionally biased region" description="Polar residues" evidence="1">
    <location>
        <begin position="1434"/>
        <end position="1451"/>
    </location>
</feature>
<dbReference type="OrthoDB" id="2997776at2759"/>
<dbReference type="InterPro" id="IPR046341">
    <property type="entry name" value="SET_dom_sf"/>
</dbReference>
<dbReference type="GO" id="GO:0032259">
    <property type="term" value="P:methylation"/>
    <property type="evidence" value="ECO:0007669"/>
    <property type="project" value="UniProtKB-KW"/>
</dbReference>